<protein>
    <recommendedName>
        <fullName evidence="1">Hemerythrin-like domain-containing protein</fullName>
    </recommendedName>
</protein>
<accession>A0A084R2E5</accession>
<gene>
    <name evidence="2" type="ORF">S40285_09922</name>
</gene>
<dbReference type="HOGENOM" id="CLU_774277_0_0_1"/>
<dbReference type="STRING" id="1283841.A0A084R2E5"/>
<dbReference type="PANTHER" id="PTHR35585">
    <property type="entry name" value="HHE DOMAIN PROTEIN (AFU_ORTHOLOGUE AFUA_4G00730)"/>
    <property type="match status" value="1"/>
</dbReference>
<name>A0A084R2E5_STAC4</name>
<dbReference type="Pfam" id="PF01814">
    <property type="entry name" value="Hemerythrin"/>
    <property type="match status" value="1"/>
</dbReference>
<dbReference type="InParanoid" id="A0A084R2E5"/>
<dbReference type="InterPro" id="IPR012312">
    <property type="entry name" value="Hemerythrin-like"/>
</dbReference>
<keyword evidence="3" id="KW-1185">Reference proteome</keyword>
<organism evidence="2 3">
    <name type="scientific">Stachybotrys chlorohalonatus (strain IBT 40285)</name>
    <dbReference type="NCBI Taxonomy" id="1283841"/>
    <lineage>
        <taxon>Eukaryota</taxon>
        <taxon>Fungi</taxon>
        <taxon>Dikarya</taxon>
        <taxon>Ascomycota</taxon>
        <taxon>Pezizomycotina</taxon>
        <taxon>Sordariomycetes</taxon>
        <taxon>Hypocreomycetidae</taxon>
        <taxon>Hypocreales</taxon>
        <taxon>Stachybotryaceae</taxon>
        <taxon>Stachybotrys</taxon>
    </lineage>
</organism>
<dbReference type="PANTHER" id="PTHR35585:SF1">
    <property type="entry name" value="HHE DOMAIN PROTEIN (AFU_ORTHOLOGUE AFUA_4G00730)"/>
    <property type="match status" value="1"/>
</dbReference>
<dbReference type="AlphaFoldDB" id="A0A084R2E5"/>
<evidence type="ECO:0000259" key="1">
    <source>
        <dbReference type="Pfam" id="PF01814"/>
    </source>
</evidence>
<dbReference type="OrthoDB" id="9983919at2759"/>
<evidence type="ECO:0000313" key="2">
    <source>
        <dbReference type="EMBL" id="KFA70380.1"/>
    </source>
</evidence>
<reference evidence="2 3" key="1">
    <citation type="journal article" date="2014" name="BMC Genomics">
        <title>Comparative genome sequencing reveals chemotype-specific gene clusters in the toxigenic black mold Stachybotrys.</title>
        <authorList>
            <person name="Semeiks J."/>
            <person name="Borek D."/>
            <person name="Otwinowski Z."/>
            <person name="Grishin N.V."/>
        </authorList>
    </citation>
    <scope>NUCLEOTIDE SEQUENCE [LARGE SCALE GENOMIC DNA]</scope>
    <source>
        <strain evidence="2 3">IBT 40285</strain>
    </source>
</reference>
<dbReference type="EMBL" id="KL659203">
    <property type="protein sequence ID" value="KFA70380.1"/>
    <property type="molecule type" value="Genomic_DNA"/>
</dbReference>
<evidence type="ECO:0000313" key="3">
    <source>
        <dbReference type="Proteomes" id="UP000028524"/>
    </source>
</evidence>
<feature type="domain" description="Hemerythrin-like" evidence="1">
    <location>
        <begin position="195"/>
        <end position="256"/>
    </location>
</feature>
<sequence length="358" mass="39806">MTTNFRVLPHHSGPGTFSSSTLISPDFHIAEMHKAGRANDLCTSQTAAESHVNETTAPPSLYSGTNAPAVDVDVITGIGSSAPNVLTMTFPRGKASQRGAATPSLIGGLGLPILAAWGSRPHRRRSRTDAQHHHGQAEAAWGNLLRMYSPVIRARASLWSFITRSPKDLLCIFNQAFITGTAPLSIMSIGRYFISDAVLRDHRQIEELYNSILETTDTDERSRRTKNLADEVIRHCHAEEVILHPVFETQGHHGKTILKRDRATYEKVGHPRHPPDPDSAGLRAWHMHAHVKEQLSRLQELAPSDDDFKQGLETLHLYLKQHIIGEDRCYLAALEAAIEEERSEELAQEFRNFGHGPQ</sequence>
<proteinExistence type="predicted"/>
<dbReference type="Proteomes" id="UP000028524">
    <property type="component" value="Unassembled WGS sequence"/>
</dbReference>